<organism evidence="2 3">
    <name type="scientific">Eumeta variegata</name>
    <name type="common">Bagworm moth</name>
    <name type="synonym">Eumeta japonica</name>
    <dbReference type="NCBI Taxonomy" id="151549"/>
    <lineage>
        <taxon>Eukaryota</taxon>
        <taxon>Metazoa</taxon>
        <taxon>Ecdysozoa</taxon>
        <taxon>Arthropoda</taxon>
        <taxon>Hexapoda</taxon>
        <taxon>Insecta</taxon>
        <taxon>Pterygota</taxon>
        <taxon>Neoptera</taxon>
        <taxon>Endopterygota</taxon>
        <taxon>Lepidoptera</taxon>
        <taxon>Glossata</taxon>
        <taxon>Ditrysia</taxon>
        <taxon>Tineoidea</taxon>
        <taxon>Psychidae</taxon>
        <taxon>Oiketicinae</taxon>
        <taxon>Eumeta</taxon>
    </lineage>
</organism>
<dbReference type="AlphaFoldDB" id="A0A4C1ZFI4"/>
<sequence length="216" mass="24206">MDNVRRPPTGRTYDLVGIAVHCRWQMAHYRKAWIERGSGRLTGETNRYAILKLCGTQEKDLDGDTFRLMYVVIHKSYVRVRKKGITFLILRATAHCACVKCQTTPTGELEGSTFQGKVETGKLQEDQSSASCPRARSSGEQLSPLGDTVGKVYDNHFDHVSYSNTDTEDEGAPKGGILCNFSARQSSAPMLRRVVRRDRNTYNYACTLSDSVITRC</sequence>
<name>A0A4C1ZFI4_EUMVA</name>
<protein>
    <submittedName>
        <fullName evidence="2">Uncharacterized protein</fullName>
    </submittedName>
</protein>
<evidence type="ECO:0000313" key="3">
    <source>
        <dbReference type="Proteomes" id="UP000299102"/>
    </source>
</evidence>
<reference evidence="2 3" key="1">
    <citation type="journal article" date="2019" name="Commun. Biol.">
        <title>The bagworm genome reveals a unique fibroin gene that provides high tensile strength.</title>
        <authorList>
            <person name="Kono N."/>
            <person name="Nakamura H."/>
            <person name="Ohtoshi R."/>
            <person name="Tomita M."/>
            <person name="Numata K."/>
            <person name="Arakawa K."/>
        </authorList>
    </citation>
    <scope>NUCLEOTIDE SEQUENCE [LARGE SCALE GENOMIC DNA]</scope>
</reference>
<comment type="caution">
    <text evidence="2">The sequence shown here is derived from an EMBL/GenBank/DDBJ whole genome shotgun (WGS) entry which is preliminary data.</text>
</comment>
<dbReference type="Proteomes" id="UP000299102">
    <property type="component" value="Unassembled WGS sequence"/>
</dbReference>
<accession>A0A4C1ZFI4</accession>
<evidence type="ECO:0000313" key="2">
    <source>
        <dbReference type="EMBL" id="GBP87591.1"/>
    </source>
</evidence>
<evidence type="ECO:0000256" key="1">
    <source>
        <dbReference type="SAM" id="MobiDB-lite"/>
    </source>
</evidence>
<dbReference type="EMBL" id="BGZK01001870">
    <property type="protein sequence ID" value="GBP87591.1"/>
    <property type="molecule type" value="Genomic_DNA"/>
</dbReference>
<keyword evidence="3" id="KW-1185">Reference proteome</keyword>
<feature type="region of interest" description="Disordered" evidence="1">
    <location>
        <begin position="123"/>
        <end position="143"/>
    </location>
</feature>
<proteinExistence type="predicted"/>
<feature type="non-terminal residue" evidence="2">
    <location>
        <position position="216"/>
    </location>
</feature>
<gene>
    <name evidence="2" type="ORF">EVAR_99646_1</name>
</gene>